<dbReference type="InterPro" id="IPR017441">
    <property type="entry name" value="Protein_kinase_ATP_BS"/>
</dbReference>
<feature type="domain" description="Protein kinase" evidence="7">
    <location>
        <begin position="129"/>
        <end position="391"/>
    </location>
</feature>
<protein>
    <recommendedName>
        <fullName evidence="7">Protein kinase domain-containing protein</fullName>
    </recommendedName>
</protein>
<dbReference type="InterPro" id="IPR000719">
    <property type="entry name" value="Prot_kinase_dom"/>
</dbReference>
<keyword evidence="2" id="KW-0808">Transferase</keyword>
<dbReference type="InterPro" id="IPR011009">
    <property type="entry name" value="Kinase-like_dom_sf"/>
</dbReference>
<evidence type="ECO:0000256" key="2">
    <source>
        <dbReference type="ARBA" id="ARBA00022679"/>
    </source>
</evidence>
<evidence type="ECO:0000256" key="5">
    <source>
        <dbReference type="ARBA" id="ARBA00022840"/>
    </source>
</evidence>
<accession>A0A6G0XF19</accession>
<dbReference type="AlphaFoldDB" id="A0A6G0XF19"/>
<gene>
    <name evidence="8" type="ORF">Ae201684_005463</name>
</gene>
<dbReference type="InterPro" id="IPR008271">
    <property type="entry name" value="Ser/Thr_kinase_AS"/>
</dbReference>
<evidence type="ECO:0000259" key="7">
    <source>
        <dbReference type="PROSITE" id="PS50011"/>
    </source>
</evidence>
<dbReference type="Gene3D" id="1.10.510.10">
    <property type="entry name" value="Transferase(Phosphotransferase) domain 1"/>
    <property type="match status" value="2"/>
</dbReference>
<dbReference type="PANTHER" id="PTHR44329:SF288">
    <property type="entry name" value="MITOGEN-ACTIVATED PROTEIN KINASE KINASE KINASE 20"/>
    <property type="match status" value="1"/>
</dbReference>
<evidence type="ECO:0000313" key="8">
    <source>
        <dbReference type="EMBL" id="KAF0738853.1"/>
    </source>
</evidence>
<keyword evidence="3 6" id="KW-0547">Nucleotide-binding</keyword>
<proteinExistence type="predicted"/>
<dbReference type="GO" id="GO:0004674">
    <property type="term" value="F:protein serine/threonine kinase activity"/>
    <property type="evidence" value="ECO:0007669"/>
    <property type="project" value="UniProtKB-KW"/>
</dbReference>
<evidence type="ECO:0000256" key="3">
    <source>
        <dbReference type="ARBA" id="ARBA00022741"/>
    </source>
</evidence>
<dbReference type="VEuPathDB" id="FungiDB:AeMF1_011829"/>
<name>A0A6G0XF19_9STRA</name>
<dbReference type="SUPFAM" id="SSF56112">
    <property type="entry name" value="Protein kinase-like (PK-like)"/>
    <property type="match status" value="2"/>
</dbReference>
<dbReference type="Gene3D" id="3.30.200.20">
    <property type="entry name" value="Phosphorylase Kinase, domain 1"/>
    <property type="match status" value="1"/>
</dbReference>
<reference evidence="8 9" key="1">
    <citation type="submission" date="2019-07" db="EMBL/GenBank/DDBJ databases">
        <title>Genomics analysis of Aphanomyces spp. identifies a new class of oomycete effector associated with host adaptation.</title>
        <authorList>
            <person name="Gaulin E."/>
        </authorList>
    </citation>
    <scope>NUCLEOTIDE SEQUENCE [LARGE SCALE GENOMIC DNA]</scope>
    <source>
        <strain evidence="8 9">ATCC 201684</strain>
    </source>
</reference>
<dbReference type="PANTHER" id="PTHR44329">
    <property type="entry name" value="SERINE/THREONINE-PROTEIN KINASE TNNI3K-RELATED"/>
    <property type="match status" value="1"/>
</dbReference>
<dbReference type="VEuPathDB" id="FungiDB:AeMF1_004309"/>
<evidence type="ECO:0000313" key="9">
    <source>
        <dbReference type="Proteomes" id="UP000481153"/>
    </source>
</evidence>
<dbReference type="InterPro" id="IPR001245">
    <property type="entry name" value="Ser-Thr/Tyr_kinase_cat_dom"/>
</dbReference>
<dbReference type="SMART" id="SM00220">
    <property type="entry name" value="S_TKc"/>
    <property type="match status" value="1"/>
</dbReference>
<comment type="caution">
    <text evidence="8">The sequence shown here is derived from an EMBL/GenBank/DDBJ whole genome shotgun (WGS) entry which is preliminary data.</text>
</comment>
<keyword evidence="9" id="KW-1185">Reference proteome</keyword>
<feature type="binding site" evidence="6">
    <location>
        <position position="156"/>
    </location>
    <ligand>
        <name>ATP</name>
        <dbReference type="ChEBI" id="CHEBI:30616"/>
    </ligand>
</feature>
<keyword evidence="5 6" id="KW-0067">ATP-binding</keyword>
<keyword evidence="4" id="KW-0418">Kinase</keyword>
<feature type="domain" description="Protein kinase" evidence="7">
    <location>
        <begin position="480"/>
        <end position="752"/>
    </location>
</feature>
<organism evidence="8 9">
    <name type="scientific">Aphanomyces euteiches</name>
    <dbReference type="NCBI Taxonomy" id="100861"/>
    <lineage>
        <taxon>Eukaryota</taxon>
        <taxon>Sar</taxon>
        <taxon>Stramenopiles</taxon>
        <taxon>Oomycota</taxon>
        <taxon>Saprolegniomycetes</taxon>
        <taxon>Saprolegniales</taxon>
        <taxon>Verrucalvaceae</taxon>
        <taxon>Aphanomyces</taxon>
    </lineage>
</organism>
<keyword evidence="1" id="KW-0723">Serine/threonine-protein kinase</keyword>
<evidence type="ECO:0000256" key="4">
    <source>
        <dbReference type="ARBA" id="ARBA00022777"/>
    </source>
</evidence>
<dbReference type="Pfam" id="PF07714">
    <property type="entry name" value="PK_Tyr_Ser-Thr"/>
    <property type="match status" value="2"/>
</dbReference>
<dbReference type="GO" id="GO:0005524">
    <property type="term" value="F:ATP binding"/>
    <property type="evidence" value="ECO:0007669"/>
    <property type="project" value="UniProtKB-UniRule"/>
</dbReference>
<dbReference type="EMBL" id="VJMJ01000070">
    <property type="protein sequence ID" value="KAF0738853.1"/>
    <property type="molecule type" value="Genomic_DNA"/>
</dbReference>
<dbReference type="PROSITE" id="PS50011">
    <property type="entry name" value="PROTEIN_KINASE_DOM"/>
    <property type="match status" value="2"/>
</dbReference>
<sequence length="752" mass="86070">MWIDLDLQIVGGVEDLMQDMHAMMDKLRRVEFYIGAAREGGGTLIRQIDSLVEMAIQLQRGLDFYHQNVSLRNVHVNATFEDSIRTSISRVVDAAKESWRAQKSPREMPLEDMIEDWMLASEDIEYDPTKQSTFLGRGATATVYLGKYKDRQVAVKHFHSMQIANSTELERMIRKEIKAWRDVANERYILTLIGVCTKIATPILVCEYCPYTITRYIYMHPDKLIEMVYQFTRGVKSMHDLGIIHRDLKGANVMVTDQGTVAIADFGLSRSTASVLTQNSAASKFVGTLNWMSPEQRFSPRKMTVQSDIWSFGMTVWELLCDEVPFRQWCQEEIECAIRSDDERPDRPEDLPRELERLWELITWCWKVDPLARPKAHEIVSFLELHYHNEVKAHAQDSLAMEAKTNNVLPSQDEIATSPMTKAMITPRQPPMMQSPDNFQSNPIPIHLVGASDPENNNRSPEIILNDPDLLALRIEDADVQCIRQISQSANEEMWIGHHHGSPVIIKRLLPHKSTLSNAISFAREIKVSSKLHHPKIVKFIGISFTTLTNIQAIFESMNRSDLKTLLKLKMKSGGSNPWRDIKIQWAIDIAEALDYLHGITPKHIHGGVNTRNIFIDDSSSLQGLTNGAKLFCLCMPRNYQQDEAESECRWIAPEVLRGEIYDEASDVWSFGCFLAELDTGFQPYNDVKDEGDIPLPDFAIALRISQEVFWTWPKDVWSFIHLVDGKCIKSYTPCKNYETQEKYVASEDREG</sequence>
<evidence type="ECO:0000256" key="6">
    <source>
        <dbReference type="PROSITE-ProRule" id="PRU10141"/>
    </source>
</evidence>
<dbReference type="Proteomes" id="UP000481153">
    <property type="component" value="Unassembled WGS sequence"/>
</dbReference>
<dbReference type="PROSITE" id="PS00107">
    <property type="entry name" value="PROTEIN_KINASE_ATP"/>
    <property type="match status" value="1"/>
</dbReference>
<evidence type="ECO:0000256" key="1">
    <source>
        <dbReference type="ARBA" id="ARBA00022527"/>
    </source>
</evidence>
<dbReference type="InterPro" id="IPR051681">
    <property type="entry name" value="Ser/Thr_Kinases-Pseudokinases"/>
</dbReference>
<dbReference type="PROSITE" id="PS00108">
    <property type="entry name" value="PROTEIN_KINASE_ST"/>
    <property type="match status" value="1"/>
</dbReference>